<proteinExistence type="predicted"/>
<evidence type="ECO:0000313" key="2">
    <source>
        <dbReference type="Proteomes" id="UP000029409"/>
    </source>
</evidence>
<dbReference type="Proteomes" id="UP000029409">
    <property type="component" value="Chromosome"/>
</dbReference>
<evidence type="ECO:0000313" key="1">
    <source>
        <dbReference type="EMBL" id="AIQ15178.1"/>
    </source>
</evidence>
<reference evidence="1 2" key="1">
    <citation type="submission" date="2014-08" db="EMBL/GenBank/DDBJ databases">
        <title>Comparative genomics of the Paenibacillus odorifer group.</title>
        <authorList>
            <person name="den Bakker H.C."/>
            <person name="Tsai Y.-C."/>
            <person name="Martin N."/>
            <person name="Korlach J."/>
            <person name="Wiedmann M."/>
        </authorList>
    </citation>
    <scope>NUCLEOTIDE SEQUENCE [LARGE SCALE GENOMIC DNA]</scope>
    <source>
        <strain evidence="1 2">DSM 1735</strain>
    </source>
</reference>
<dbReference type="EMBL" id="CP009288">
    <property type="protein sequence ID" value="AIQ15178.1"/>
    <property type="molecule type" value="Genomic_DNA"/>
</dbReference>
<keyword evidence="2" id="KW-1185">Reference proteome</keyword>
<dbReference type="AlphaFoldDB" id="A0A089HXS2"/>
<name>A0A089HXS2_PAEDU</name>
<dbReference type="eggNOG" id="COG3344">
    <property type="taxonomic scope" value="Bacteria"/>
</dbReference>
<organism evidence="1 2">
    <name type="scientific">Paenibacillus durus</name>
    <name type="common">Paenibacillus azotofixans</name>
    <dbReference type="NCBI Taxonomy" id="44251"/>
    <lineage>
        <taxon>Bacteria</taxon>
        <taxon>Bacillati</taxon>
        <taxon>Bacillota</taxon>
        <taxon>Bacilli</taxon>
        <taxon>Bacillales</taxon>
        <taxon>Paenibacillaceae</taxon>
        <taxon>Paenibacillus</taxon>
    </lineage>
</organism>
<protein>
    <submittedName>
        <fullName evidence="1">Uncharacterized protein</fullName>
    </submittedName>
</protein>
<gene>
    <name evidence="1" type="ORF">PDUR_27440</name>
</gene>
<sequence length="103" mass="11343">MAGLLLCGRYEANSAKLERMAAPKIPYVHLETVEEAKNEGAKPEKAGHPGRASVPMGNTRLGYWRVAGSPVLSRSITNEKLAQAGYYDFPAQYERLRQLHSNG</sequence>
<accession>A0A089HXS2</accession>
<dbReference type="KEGG" id="pdu:PDUR_27440"/>